<protein>
    <recommendedName>
        <fullName evidence="3">Ig-like domain-containing protein</fullName>
    </recommendedName>
</protein>
<accession>A0A9D7XPF8</accession>
<organism evidence="1 2">
    <name type="scientific">Candidatus Opimibacter skivensis</name>
    <dbReference type="NCBI Taxonomy" id="2982028"/>
    <lineage>
        <taxon>Bacteria</taxon>
        <taxon>Pseudomonadati</taxon>
        <taxon>Bacteroidota</taxon>
        <taxon>Saprospiria</taxon>
        <taxon>Saprospirales</taxon>
        <taxon>Saprospiraceae</taxon>
        <taxon>Candidatus Opimibacter</taxon>
    </lineage>
</organism>
<comment type="caution">
    <text evidence="1">The sequence shown here is derived from an EMBL/GenBank/DDBJ whole genome shotgun (WGS) entry which is preliminary data.</text>
</comment>
<evidence type="ECO:0000313" key="2">
    <source>
        <dbReference type="Proteomes" id="UP000808337"/>
    </source>
</evidence>
<sequence>MRSQEDQGVVSYQWQSSADGISGWANATGLGATTNTYTPSSAVAGTTFYRVLVNAANNGCDQAVSNNGIAVITPDLVVTTQPSNVNECIGGTNTMTVVVSGGSGTISYQWQSSSDGLGGWANATGSGSTTSVFTPPSAVSGTTYYRVLINAANNGCDQAVSNNGTAIIAPDLVVTTQPSNVNECIGGTNTMTVTVSGGSGAISYQWQSSTDGIGGWTNATGLGATTNTYTPSSAVAGTTYYRVLVNAANNGCDQAVSNNGVAVINPDLVVTTQPSDVNECIGGTNTMTLTVSGGSGAISYQWQSSADGSTGWANATGPGATTNTYTPSSAVAGTTYYRVLVNAANNGCDQAVSNNGIAIINPDLVVTTQPSNVNECIGGTNTMTVTITGGSGVVSYQWQSSADGISGWANATGLGATTNTYTPSSAVAGTTYYRVLVNAANNGCDQAVSNNGIAVINPDLVVTTQPSDVNECIGGTNTMTVAISGGSGAISYQWQSSADGSTGWTNATGLGATTNTYTPSSAVAGTTYYRVLVNAANNGCDQAVSNNGIAVINPDLVVTTQPTNVNECIGGTNTMNVVVTGGSGTISYQWQSSADGLSGWANATGIGATTNTYTPSSAIAGTTFYRVLVSAPNNGCDQAVSNNAIAVITPDLLVTTQPSNVNECIGGTNTMTVAVTGGSGAISYQWQSSADGLSGWANATGIGATTNTYTPSSAVAGTTYYRVLVNAANNGCDQAVSNNGIAIITPYLVVTTQPTNVNECIGGTNTMTVAMTGGSGVVSYQWQSSADGISGWANATGLGATTNTYTPSSATAGTTYYRVLVNAANNGCDQAVSNNGIAVITPDLVVTTQPSNVNECIGGTNTMNVVVTGGSGTISYQWQSSADGLSGWANATGIGSTTSIFTPPSAVSGTTYYRVLINAANNGCDQAVSNNGTAVIAPDLVVTTQPSNVNECIGGTNTMTVTVSGGSGAISYQWQSSTDGISGWANATGLGATTNTYTPSSAIAGTTYYRVLINAANNGCDQAVSNNGIAVINPDLVVTTQPR</sequence>
<dbReference type="Proteomes" id="UP000808337">
    <property type="component" value="Unassembled WGS sequence"/>
</dbReference>
<dbReference type="AlphaFoldDB" id="A0A9D7XPF8"/>
<name>A0A9D7XPF8_9BACT</name>
<proteinExistence type="predicted"/>
<gene>
    <name evidence="1" type="ORF">IPP15_12010</name>
</gene>
<reference evidence="1 2" key="1">
    <citation type="submission" date="2020-10" db="EMBL/GenBank/DDBJ databases">
        <title>Connecting structure to function with the recovery of over 1000 high-quality activated sludge metagenome-assembled genomes encoding full-length rRNA genes using long-read sequencing.</title>
        <authorList>
            <person name="Singleton C.M."/>
            <person name="Petriglieri F."/>
            <person name="Kristensen J.M."/>
            <person name="Kirkegaard R.H."/>
            <person name="Michaelsen T.Y."/>
            <person name="Andersen M.H."/>
            <person name="Karst S.M."/>
            <person name="Dueholm M.S."/>
            <person name="Nielsen P.H."/>
            <person name="Albertsen M."/>
        </authorList>
    </citation>
    <scope>NUCLEOTIDE SEQUENCE [LARGE SCALE GENOMIC DNA]</scope>
    <source>
        <strain evidence="1">Ribe_18-Q3-R11-54_MAXAC.273</strain>
    </source>
</reference>
<dbReference type="Gene3D" id="2.60.40.2700">
    <property type="match status" value="6"/>
</dbReference>
<evidence type="ECO:0000313" key="1">
    <source>
        <dbReference type="EMBL" id="MBK9983125.1"/>
    </source>
</evidence>
<evidence type="ECO:0008006" key="3">
    <source>
        <dbReference type="Google" id="ProtNLM"/>
    </source>
</evidence>
<dbReference type="EMBL" id="JADKGY010000008">
    <property type="protein sequence ID" value="MBK9983125.1"/>
    <property type="molecule type" value="Genomic_DNA"/>
</dbReference>